<organism evidence="6 7">
    <name type="scientific">Lithohypha guttulata</name>
    <dbReference type="NCBI Taxonomy" id="1690604"/>
    <lineage>
        <taxon>Eukaryota</taxon>
        <taxon>Fungi</taxon>
        <taxon>Dikarya</taxon>
        <taxon>Ascomycota</taxon>
        <taxon>Pezizomycotina</taxon>
        <taxon>Eurotiomycetes</taxon>
        <taxon>Chaetothyriomycetidae</taxon>
        <taxon>Chaetothyriales</taxon>
        <taxon>Trichomeriaceae</taxon>
        <taxon>Lithohypha</taxon>
    </lineage>
</organism>
<dbReference type="InterPro" id="IPR006076">
    <property type="entry name" value="FAD-dep_OxRdtase"/>
</dbReference>
<evidence type="ECO:0000313" key="7">
    <source>
        <dbReference type="Proteomes" id="UP001345013"/>
    </source>
</evidence>
<dbReference type="PROSITE" id="PS51296">
    <property type="entry name" value="RIESKE"/>
    <property type="match status" value="1"/>
</dbReference>
<dbReference type="InterPro" id="IPR036188">
    <property type="entry name" value="FAD/NAD-bd_sf"/>
</dbReference>
<dbReference type="SUPFAM" id="SSF50022">
    <property type="entry name" value="ISP domain"/>
    <property type="match status" value="1"/>
</dbReference>
<evidence type="ECO:0000256" key="4">
    <source>
        <dbReference type="ARBA" id="ARBA00023014"/>
    </source>
</evidence>
<dbReference type="PANTHER" id="PTHR13847">
    <property type="entry name" value="SARCOSINE DEHYDROGENASE-RELATED"/>
    <property type="match status" value="1"/>
</dbReference>
<keyword evidence="2" id="KW-0479">Metal-binding</keyword>
<keyword evidence="4" id="KW-0411">Iron-sulfur</keyword>
<dbReference type="Gene3D" id="3.30.9.10">
    <property type="entry name" value="D-Amino Acid Oxidase, subunit A, domain 2"/>
    <property type="match status" value="1"/>
</dbReference>
<dbReference type="CDD" id="cd03477">
    <property type="entry name" value="Rieske_YhfW_C"/>
    <property type="match status" value="1"/>
</dbReference>
<sequence>MAPNSNTTSTTVRPDHFLDTSGALDAVWIKHVPYSAIPTFPKLDRDMETDVLIIGSGIAGISTAYELVRKGVNVTMIEARHMIGGETGRTSGHLSSDLDDGYTEIAKKHGKEGAKLAAESHDWAAKRVGQISKELNIECEYRQLKGYNVSQYLHGTKEHDKDMESMKEDVEAAREAGLDASYQAGFAVPGWDGQVDQRDALVFENQATFHPTKYLVGVLEWLKKQNNFQAFSGTRAVSIKEKGVTVPVVDVHIGPRDTVVKTEDGHTITAAHTVEATCVPLQRLSLIAEMEYQRTYCIAIRIPKGVVEDCLLYDSAEAYKYVRMTECDDKDDYMVVGGCDHAVGQENAWDERYNELEEWTRKRFTKAGAVDYKWSGQIFEPVDFMAYIGQNSGMQKVYVVTGDSGNGLTHGVLAGKLLSDMITGQPNPWEKLYDPRRRGKSIAKSLPHMLEHDVQINMQYKRFAENDINDIEDLGRDKGGVLNSKTNKPLAVYRDENGKVHTLSAICPHMKGVVCWNDSEKSWDCPVHGSRFSKDGKQVMGPANVGMHPADQSEMKTGFQQ</sequence>
<evidence type="ECO:0000259" key="5">
    <source>
        <dbReference type="PROSITE" id="PS51296"/>
    </source>
</evidence>
<dbReference type="Pfam" id="PF00355">
    <property type="entry name" value="Rieske"/>
    <property type="match status" value="1"/>
</dbReference>
<dbReference type="InterPro" id="IPR017941">
    <property type="entry name" value="Rieske_2Fe-2S"/>
</dbReference>
<keyword evidence="1" id="KW-0001">2Fe-2S</keyword>
<dbReference type="PANTHER" id="PTHR13847:SF281">
    <property type="entry name" value="FAD DEPENDENT OXIDOREDUCTASE DOMAIN-CONTAINING PROTEIN"/>
    <property type="match status" value="1"/>
</dbReference>
<comment type="caution">
    <text evidence="6">The sequence shown here is derived from an EMBL/GenBank/DDBJ whole genome shotgun (WGS) entry which is preliminary data.</text>
</comment>
<dbReference type="InterPro" id="IPR036922">
    <property type="entry name" value="Rieske_2Fe-2S_sf"/>
</dbReference>
<gene>
    <name evidence="6" type="ORF">LTR24_000402</name>
</gene>
<dbReference type="SUPFAM" id="SSF51905">
    <property type="entry name" value="FAD/NAD(P)-binding domain"/>
    <property type="match status" value="1"/>
</dbReference>
<feature type="domain" description="Rieske" evidence="5">
    <location>
        <begin position="487"/>
        <end position="544"/>
    </location>
</feature>
<evidence type="ECO:0000256" key="1">
    <source>
        <dbReference type="ARBA" id="ARBA00022714"/>
    </source>
</evidence>
<name>A0ABR0KNP5_9EURO</name>
<keyword evidence="3" id="KW-0408">Iron</keyword>
<dbReference type="Proteomes" id="UP001345013">
    <property type="component" value="Unassembled WGS sequence"/>
</dbReference>
<keyword evidence="7" id="KW-1185">Reference proteome</keyword>
<protein>
    <recommendedName>
        <fullName evidence="5">Rieske domain-containing protein</fullName>
    </recommendedName>
</protein>
<dbReference type="InterPro" id="IPR038010">
    <property type="entry name" value="YhfW_C"/>
</dbReference>
<dbReference type="Pfam" id="PF01266">
    <property type="entry name" value="DAO"/>
    <property type="match status" value="1"/>
</dbReference>
<evidence type="ECO:0000256" key="2">
    <source>
        <dbReference type="ARBA" id="ARBA00022723"/>
    </source>
</evidence>
<dbReference type="Gene3D" id="2.102.10.10">
    <property type="entry name" value="Rieske [2Fe-2S] iron-sulphur domain"/>
    <property type="match status" value="1"/>
</dbReference>
<reference evidence="6 7" key="1">
    <citation type="submission" date="2023-08" db="EMBL/GenBank/DDBJ databases">
        <title>Black Yeasts Isolated from many extreme environments.</title>
        <authorList>
            <person name="Coleine C."/>
            <person name="Stajich J.E."/>
            <person name="Selbmann L."/>
        </authorList>
    </citation>
    <scope>NUCLEOTIDE SEQUENCE [LARGE SCALE GENOMIC DNA]</scope>
    <source>
        <strain evidence="6 7">CCFEE 5885</strain>
    </source>
</reference>
<proteinExistence type="predicted"/>
<accession>A0ABR0KNP5</accession>
<evidence type="ECO:0000256" key="3">
    <source>
        <dbReference type="ARBA" id="ARBA00023004"/>
    </source>
</evidence>
<dbReference type="EMBL" id="JAVRRG010000003">
    <property type="protein sequence ID" value="KAK5102171.1"/>
    <property type="molecule type" value="Genomic_DNA"/>
</dbReference>
<dbReference type="Gene3D" id="3.50.50.60">
    <property type="entry name" value="FAD/NAD(P)-binding domain"/>
    <property type="match status" value="1"/>
</dbReference>
<evidence type="ECO:0000313" key="6">
    <source>
        <dbReference type="EMBL" id="KAK5102171.1"/>
    </source>
</evidence>